<evidence type="ECO:0008006" key="4">
    <source>
        <dbReference type="Google" id="ProtNLM"/>
    </source>
</evidence>
<protein>
    <recommendedName>
        <fullName evidence="4">PknH-like extracellular domain-containing protein</fullName>
    </recommendedName>
</protein>
<dbReference type="STRING" id="35622.SAMN04489764_0702"/>
<sequence length="259" mass="27078">MSGEVTTPSRGPDADPEGGPAVRTWPVLVVASALALVLAVIAGMAASAAGAELTRGPNALELERAAREEVARRWHTWPVGRVFPETLPYSAEHGGRERARRVGISPETRCDAAVDAALRPALRAAGCRAILRATYLDALQGVLVTVGVGAFPDEAGASRARAAFPKGDRPSPGLRALRFPGTVADRFTAGGRQAGSVRQAGPYLVLTTVGQVDGRPASAVGGQRPAMFAFASDMAEEILSALVSPRMPDCSSENREWQC</sequence>
<keyword evidence="1" id="KW-1133">Transmembrane helix</keyword>
<keyword evidence="3" id="KW-1185">Reference proteome</keyword>
<dbReference type="RefSeq" id="WP_242659066.1">
    <property type="nucleotide sequence ID" value="NZ_FNKK01000002.1"/>
</dbReference>
<feature type="transmembrane region" description="Helical" evidence="1">
    <location>
        <begin position="25"/>
        <end position="46"/>
    </location>
</feature>
<name>A0A1H1AXS8_9ACTN</name>
<keyword evidence="1" id="KW-0472">Membrane</keyword>
<proteinExistence type="predicted"/>
<evidence type="ECO:0000256" key="1">
    <source>
        <dbReference type="SAM" id="Phobius"/>
    </source>
</evidence>
<evidence type="ECO:0000313" key="2">
    <source>
        <dbReference type="EMBL" id="SDQ44474.1"/>
    </source>
</evidence>
<keyword evidence="1" id="KW-0812">Transmembrane</keyword>
<organism evidence="2 3">
    <name type="scientific">Thermostaphylospora chromogena</name>
    <dbReference type="NCBI Taxonomy" id="35622"/>
    <lineage>
        <taxon>Bacteria</taxon>
        <taxon>Bacillati</taxon>
        <taxon>Actinomycetota</taxon>
        <taxon>Actinomycetes</taxon>
        <taxon>Streptosporangiales</taxon>
        <taxon>Thermomonosporaceae</taxon>
        <taxon>Thermostaphylospora</taxon>
    </lineage>
</organism>
<dbReference type="AlphaFoldDB" id="A0A1H1AXS8"/>
<dbReference type="Proteomes" id="UP000217103">
    <property type="component" value="Unassembled WGS sequence"/>
</dbReference>
<reference evidence="2 3" key="1">
    <citation type="submission" date="2016-10" db="EMBL/GenBank/DDBJ databases">
        <authorList>
            <person name="de Groot N.N."/>
        </authorList>
    </citation>
    <scope>NUCLEOTIDE SEQUENCE [LARGE SCALE GENOMIC DNA]</scope>
    <source>
        <strain evidence="2 3">DSM 43794</strain>
    </source>
</reference>
<gene>
    <name evidence="2" type="ORF">SAMN04489764_0702</name>
</gene>
<evidence type="ECO:0000313" key="3">
    <source>
        <dbReference type="Proteomes" id="UP000217103"/>
    </source>
</evidence>
<dbReference type="EMBL" id="FNKK01000002">
    <property type="protein sequence ID" value="SDQ44474.1"/>
    <property type="molecule type" value="Genomic_DNA"/>
</dbReference>
<accession>A0A1H1AXS8</accession>